<dbReference type="AlphaFoldDB" id="A0A8K0QU54"/>
<evidence type="ECO:0000313" key="2">
    <source>
        <dbReference type="EMBL" id="KAH7071028.1"/>
    </source>
</evidence>
<proteinExistence type="predicted"/>
<dbReference type="Proteomes" id="UP000813461">
    <property type="component" value="Unassembled WGS sequence"/>
</dbReference>
<dbReference type="EMBL" id="JAGMVJ010000025">
    <property type="protein sequence ID" value="KAH7071028.1"/>
    <property type="molecule type" value="Genomic_DNA"/>
</dbReference>
<keyword evidence="3" id="KW-1185">Reference proteome</keyword>
<feature type="compositionally biased region" description="Acidic residues" evidence="1">
    <location>
        <begin position="192"/>
        <end position="212"/>
    </location>
</feature>
<reference evidence="2" key="1">
    <citation type="journal article" date="2021" name="Nat. Commun.">
        <title>Genetic determinants of endophytism in the Arabidopsis root mycobiome.</title>
        <authorList>
            <person name="Mesny F."/>
            <person name="Miyauchi S."/>
            <person name="Thiergart T."/>
            <person name="Pickel B."/>
            <person name="Atanasova L."/>
            <person name="Karlsson M."/>
            <person name="Huettel B."/>
            <person name="Barry K.W."/>
            <person name="Haridas S."/>
            <person name="Chen C."/>
            <person name="Bauer D."/>
            <person name="Andreopoulos W."/>
            <person name="Pangilinan J."/>
            <person name="LaButti K."/>
            <person name="Riley R."/>
            <person name="Lipzen A."/>
            <person name="Clum A."/>
            <person name="Drula E."/>
            <person name="Henrissat B."/>
            <person name="Kohler A."/>
            <person name="Grigoriev I.V."/>
            <person name="Martin F.M."/>
            <person name="Hacquard S."/>
        </authorList>
    </citation>
    <scope>NUCLEOTIDE SEQUENCE</scope>
    <source>
        <strain evidence="2">MPI-SDFR-AT-0120</strain>
    </source>
</reference>
<sequence>MLHFLFDVSSNQLPAWYPRPYSSARVLQVTYDYMTQTIRLGPPRDALVMQSATARTSSAMMQRMQALGLQNVGGTSKDLQSAGGAGGRARCDLCMCHRFGSTLLVEKCIKVGNSNICTNCQMLGLPCCSFTPGLVGIGKVEQHADAPDPPSVDEVKLSRKIKRILYVQDLDEAKNNAGSYKQHLIKLQIDEKADDSDEEKDEADDEIDDDDI</sequence>
<evidence type="ECO:0000256" key="1">
    <source>
        <dbReference type="SAM" id="MobiDB-lite"/>
    </source>
</evidence>
<protein>
    <submittedName>
        <fullName evidence="2">Uncharacterized protein</fullName>
    </submittedName>
</protein>
<name>A0A8K0QU54_9PLEO</name>
<feature type="region of interest" description="Disordered" evidence="1">
    <location>
        <begin position="191"/>
        <end position="212"/>
    </location>
</feature>
<accession>A0A8K0QU54</accession>
<organism evidence="2 3">
    <name type="scientific">Paraphoma chrysanthemicola</name>
    <dbReference type="NCBI Taxonomy" id="798071"/>
    <lineage>
        <taxon>Eukaryota</taxon>
        <taxon>Fungi</taxon>
        <taxon>Dikarya</taxon>
        <taxon>Ascomycota</taxon>
        <taxon>Pezizomycotina</taxon>
        <taxon>Dothideomycetes</taxon>
        <taxon>Pleosporomycetidae</taxon>
        <taxon>Pleosporales</taxon>
        <taxon>Pleosporineae</taxon>
        <taxon>Phaeosphaeriaceae</taxon>
        <taxon>Paraphoma</taxon>
    </lineage>
</organism>
<comment type="caution">
    <text evidence="2">The sequence shown here is derived from an EMBL/GenBank/DDBJ whole genome shotgun (WGS) entry which is preliminary data.</text>
</comment>
<dbReference type="OrthoDB" id="4788824at2759"/>
<evidence type="ECO:0000313" key="3">
    <source>
        <dbReference type="Proteomes" id="UP000813461"/>
    </source>
</evidence>
<gene>
    <name evidence="2" type="ORF">FB567DRAFT_612647</name>
</gene>